<organism evidence="1">
    <name type="scientific">Nothobranchius furzeri</name>
    <name type="common">Turquoise killifish</name>
    <dbReference type="NCBI Taxonomy" id="105023"/>
    <lineage>
        <taxon>Eukaryota</taxon>
        <taxon>Metazoa</taxon>
        <taxon>Chordata</taxon>
        <taxon>Craniata</taxon>
        <taxon>Vertebrata</taxon>
        <taxon>Euteleostomi</taxon>
        <taxon>Actinopterygii</taxon>
        <taxon>Neopterygii</taxon>
        <taxon>Teleostei</taxon>
        <taxon>Neoteleostei</taxon>
        <taxon>Acanthomorphata</taxon>
        <taxon>Ovalentaria</taxon>
        <taxon>Atherinomorphae</taxon>
        <taxon>Cyprinodontiformes</taxon>
        <taxon>Nothobranchiidae</taxon>
        <taxon>Nothobranchius</taxon>
    </lineage>
</organism>
<feature type="non-terminal residue" evidence="1">
    <location>
        <position position="113"/>
    </location>
</feature>
<dbReference type="AlphaFoldDB" id="A0A1A8A9M0"/>
<accession>A0A1A8A9M0</accession>
<reference evidence="1" key="2">
    <citation type="submission" date="2016-06" db="EMBL/GenBank/DDBJ databases">
        <title>The genome of a short-lived fish provides insights into sex chromosome evolution and the genetic control of aging.</title>
        <authorList>
            <person name="Reichwald K."/>
            <person name="Felder M."/>
            <person name="Petzold A."/>
            <person name="Koch P."/>
            <person name="Groth M."/>
            <person name="Platzer M."/>
        </authorList>
    </citation>
    <scope>NUCLEOTIDE SEQUENCE</scope>
    <source>
        <tissue evidence="1">Brain</tissue>
    </source>
</reference>
<feature type="non-terminal residue" evidence="1">
    <location>
        <position position="1"/>
    </location>
</feature>
<evidence type="ECO:0000313" key="1">
    <source>
        <dbReference type="EMBL" id="SBP51822.1"/>
    </source>
</evidence>
<sequence length="113" mass="12673">GGGSAHSLVGSWCSVFRDSTTIHRKPDGLVTLSGMLYAKKHTSNRCLVLYTNVYKVLANVASVHRTDVAQIKRNKCKNNKHWQKAVSRCIHACRHLAIILVLMDKHHPTLVIF</sequence>
<proteinExistence type="predicted"/>
<dbReference type="EMBL" id="HADY01013337">
    <property type="protein sequence ID" value="SBP51822.1"/>
    <property type="molecule type" value="Transcribed_RNA"/>
</dbReference>
<name>A0A1A8A9M0_NOTFU</name>
<reference evidence="1" key="1">
    <citation type="submission" date="2016-05" db="EMBL/GenBank/DDBJ databases">
        <authorList>
            <person name="Lavstsen T."/>
            <person name="Jespersen J.S."/>
        </authorList>
    </citation>
    <scope>NUCLEOTIDE SEQUENCE</scope>
    <source>
        <tissue evidence="1">Brain</tissue>
    </source>
</reference>
<gene>
    <name evidence="1" type="primary">Nfu_g_1_003949</name>
</gene>
<protein>
    <submittedName>
        <fullName evidence="1">Uncharacterized protein</fullName>
    </submittedName>
</protein>